<organism evidence="1 2">
    <name type="scientific">Pedobacter suwonensis</name>
    <dbReference type="NCBI Taxonomy" id="332999"/>
    <lineage>
        <taxon>Bacteria</taxon>
        <taxon>Pseudomonadati</taxon>
        <taxon>Bacteroidota</taxon>
        <taxon>Sphingobacteriia</taxon>
        <taxon>Sphingobacteriales</taxon>
        <taxon>Sphingobacteriaceae</taxon>
        <taxon>Pedobacter</taxon>
    </lineage>
</organism>
<reference evidence="2" key="1">
    <citation type="submission" date="2016-10" db="EMBL/GenBank/DDBJ databases">
        <authorList>
            <person name="Varghese N."/>
            <person name="Submissions S."/>
        </authorList>
    </citation>
    <scope>NUCLEOTIDE SEQUENCE [LARGE SCALE GENOMIC DNA]</scope>
    <source>
        <strain evidence="2">DSM 18130</strain>
    </source>
</reference>
<sequence>MLVYHQKPVNINVLVKYQVMKQQVRNIPGKLVDFDYNRYKLPTFVMQFRPSVYQDGDCFYAVLSFEGEHDVSGLGTSPEDALIDWNDKVCEMLALPGPLRTSLSIGKK</sequence>
<proteinExistence type="predicted"/>
<dbReference type="STRING" id="332999.SAMN04488511_11850"/>
<dbReference type="Proteomes" id="UP000198836">
    <property type="component" value="Unassembled WGS sequence"/>
</dbReference>
<evidence type="ECO:0000313" key="2">
    <source>
        <dbReference type="Proteomes" id="UP000198836"/>
    </source>
</evidence>
<dbReference type="AlphaFoldDB" id="A0A1I0U229"/>
<gene>
    <name evidence="1" type="ORF">SAMN04488511_11850</name>
</gene>
<keyword evidence="2" id="KW-1185">Reference proteome</keyword>
<accession>A0A1I0U229</accession>
<evidence type="ECO:0000313" key="1">
    <source>
        <dbReference type="EMBL" id="SFA57907.1"/>
    </source>
</evidence>
<name>A0A1I0U229_9SPHI</name>
<protein>
    <submittedName>
        <fullName evidence="1">Uncharacterized protein</fullName>
    </submittedName>
</protein>
<dbReference type="EMBL" id="FOJM01000018">
    <property type="protein sequence ID" value="SFA57907.1"/>
    <property type="molecule type" value="Genomic_DNA"/>
</dbReference>